<keyword evidence="2" id="KW-1185">Reference proteome</keyword>
<evidence type="ECO:0000313" key="1">
    <source>
        <dbReference type="EMBL" id="OCK87220.1"/>
    </source>
</evidence>
<dbReference type="EMBL" id="KV748265">
    <property type="protein sequence ID" value="OCK87220.1"/>
    <property type="molecule type" value="Genomic_DNA"/>
</dbReference>
<sequence length="149" mass="17104">MDPHRSTREDVTKNAISVPLPSEASSEWSGEVKKLRELLDKLAHHPAMAPNLHQTYMTPAADKNKVYFMWDFVGRTLGMLYNEVDPELKGPYKDQKAWQEVKGRILFAKQLILDTKPGMLDKMTEATYPEQKGEHPELGEEILELARRL</sequence>
<proteinExistence type="predicted"/>
<gene>
    <name evidence="1" type="ORF">K441DRAFT_671149</name>
</gene>
<evidence type="ECO:0000313" key="2">
    <source>
        <dbReference type="Proteomes" id="UP000250078"/>
    </source>
</evidence>
<protein>
    <submittedName>
        <fullName evidence="1">Uncharacterized protein</fullName>
    </submittedName>
</protein>
<reference evidence="1 2" key="1">
    <citation type="journal article" date="2016" name="Nat. Commun.">
        <title>Ectomycorrhizal ecology is imprinted in the genome of the dominant symbiotic fungus Cenococcum geophilum.</title>
        <authorList>
            <consortium name="DOE Joint Genome Institute"/>
            <person name="Peter M."/>
            <person name="Kohler A."/>
            <person name="Ohm R.A."/>
            <person name="Kuo A."/>
            <person name="Krutzmann J."/>
            <person name="Morin E."/>
            <person name="Arend M."/>
            <person name="Barry K.W."/>
            <person name="Binder M."/>
            <person name="Choi C."/>
            <person name="Clum A."/>
            <person name="Copeland A."/>
            <person name="Grisel N."/>
            <person name="Haridas S."/>
            <person name="Kipfer T."/>
            <person name="LaButti K."/>
            <person name="Lindquist E."/>
            <person name="Lipzen A."/>
            <person name="Maire R."/>
            <person name="Meier B."/>
            <person name="Mihaltcheva S."/>
            <person name="Molinier V."/>
            <person name="Murat C."/>
            <person name="Poggeler S."/>
            <person name="Quandt C.A."/>
            <person name="Sperisen C."/>
            <person name="Tritt A."/>
            <person name="Tisserant E."/>
            <person name="Crous P.W."/>
            <person name="Henrissat B."/>
            <person name="Nehls U."/>
            <person name="Egli S."/>
            <person name="Spatafora J.W."/>
            <person name="Grigoriev I.V."/>
            <person name="Martin F.M."/>
        </authorList>
    </citation>
    <scope>NUCLEOTIDE SEQUENCE [LARGE SCALE GENOMIC DNA]</scope>
    <source>
        <strain evidence="1 2">1.58</strain>
    </source>
</reference>
<organism evidence="1 2">
    <name type="scientific">Cenococcum geophilum 1.58</name>
    <dbReference type="NCBI Taxonomy" id="794803"/>
    <lineage>
        <taxon>Eukaryota</taxon>
        <taxon>Fungi</taxon>
        <taxon>Dikarya</taxon>
        <taxon>Ascomycota</taxon>
        <taxon>Pezizomycotina</taxon>
        <taxon>Dothideomycetes</taxon>
        <taxon>Pleosporomycetidae</taxon>
        <taxon>Gloniales</taxon>
        <taxon>Gloniaceae</taxon>
        <taxon>Cenococcum</taxon>
    </lineage>
</organism>
<dbReference type="Proteomes" id="UP000250078">
    <property type="component" value="Unassembled WGS sequence"/>
</dbReference>
<accession>A0ACC8EM36</accession>
<name>A0ACC8EM36_9PEZI</name>